<evidence type="ECO:0000256" key="6">
    <source>
        <dbReference type="ARBA" id="ARBA00022741"/>
    </source>
</evidence>
<keyword evidence="13" id="KW-1185">Reference proteome</keyword>
<feature type="domain" description="Cytidyltransferase-like" evidence="11">
    <location>
        <begin position="30"/>
        <end position="186"/>
    </location>
</feature>
<dbReference type="InterPro" id="IPR005248">
    <property type="entry name" value="NadD/NMNAT"/>
</dbReference>
<dbReference type="Pfam" id="PF01467">
    <property type="entry name" value="CTP_transf_like"/>
    <property type="match status" value="1"/>
</dbReference>
<accession>A0A4P6ZLI0</accession>
<dbReference type="CDD" id="cd02165">
    <property type="entry name" value="NMNAT"/>
    <property type="match status" value="1"/>
</dbReference>
<proteinExistence type="inferred from homology"/>
<dbReference type="KEGG" id="lji:ELX58_05890"/>
<dbReference type="EMBL" id="CP034726">
    <property type="protein sequence ID" value="QBP18666.1"/>
    <property type="molecule type" value="Genomic_DNA"/>
</dbReference>
<dbReference type="Proteomes" id="UP000294321">
    <property type="component" value="Chromosome"/>
</dbReference>
<dbReference type="GO" id="GO:0005524">
    <property type="term" value="F:ATP binding"/>
    <property type="evidence" value="ECO:0007669"/>
    <property type="project" value="UniProtKB-KW"/>
</dbReference>
<keyword evidence="7 10" id="KW-0067">ATP-binding</keyword>
<evidence type="ECO:0000256" key="4">
    <source>
        <dbReference type="ARBA" id="ARBA00022679"/>
    </source>
</evidence>
<dbReference type="UniPathway" id="UPA00253">
    <property type="reaction ID" value="UER00332"/>
</dbReference>
<evidence type="ECO:0000256" key="8">
    <source>
        <dbReference type="ARBA" id="ARBA00023027"/>
    </source>
</evidence>
<evidence type="ECO:0000259" key="11">
    <source>
        <dbReference type="Pfam" id="PF01467"/>
    </source>
</evidence>
<comment type="function">
    <text evidence="1 10">Catalyzes the reversible adenylation of nicotinate mononucleotide (NaMN) to nicotinic acid adenine dinucleotide (NaAD).</text>
</comment>
<dbReference type="GO" id="GO:0009435">
    <property type="term" value="P:NAD+ biosynthetic process"/>
    <property type="evidence" value="ECO:0007669"/>
    <property type="project" value="UniProtKB-UniRule"/>
</dbReference>
<evidence type="ECO:0000256" key="7">
    <source>
        <dbReference type="ARBA" id="ARBA00022840"/>
    </source>
</evidence>
<keyword evidence="6 10" id="KW-0547">Nucleotide-binding</keyword>
<dbReference type="SUPFAM" id="SSF52374">
    <property type="entry name" value="Nucleotidylyl transferase"/>
    <property type="match status" value="1"/>
</dbReference>
<dbReference type="InterPro" id="IPR014729">
    <property type="entry name" value="Rossmann-like_a/b/a_fold"/>
</dbReference>
<evidence type="ECO:0000256" key="3">
    <source>
        <dbReference type="ARBA" id="ARBA00022642"/>
    </source>
</evidence>
<reference evidence="13" key="1">
    <citation type="submission" date="2018-12" db="EMBL/GenBank/DDBJ databases">
        <title>A new species of lactobacillus.</title>
        <authorList>
            <person name="Jian Y."/>
            <person name="Xin L."/>
            <person name="Hong Z.J."/>
            <person name="Ming L.Z."/>
            <person name="Hong X.Z."/>
        </authorList>
    </citation>
    <scope>NUCLEOTIDE SEQUENCE [LARGE SCALE GENOMIC DNA]</scope>
    <source>
        <strain evidence="13">HSLZ-75</strain>
    </source>
</reference>
<evidence type="ECO:0000256" key="2">
    <source>
        <dbReference type="ARBA" id="ARBA00005019"/>
    </source>
</evidence>
<evidence type="ECO:0000256" key="9">
    <source>
        <dbReference type="ARBA" id="ARBA00048721"/>
    </source>
</evidence>
<evidence type="ECO:0000313" key="13">
    <source>
        <dbReference type="Proteomes" id="UP000294321"/>
    </source>
</evidence>
<protein>
    <recommendedName>
        <fullName evidence="10">Probable nicotinate-nucleotide adenylyltransferase</fullName>
        <ecNumber evidence="10">2.7.7.18</ecNumber>
    </recommendedName>
    <alternativeName>
        <fullName evidence="10">Deamido-NAD(+) diphosphorylase</fullName>
    </alternativeName>
    <alternativeName>
        <fullName evidence="10">Deamido-NAD(+) pyrophosphorylase</fullName>
    </alternativeName>
    <alternativeName>
        <fullName evidence="10">Nicotinate mononucleotide adenylyltransferase</fullName>
        <shortName evidence="10">NaMN adenylyltransferase</shortName>
    </alternativeName>
</protein>
<dbReference type="PANTHER" id="PTHR39321">
    <property type="entry name" value="NICOTINATE-NUCLEOTIDE ADENYLYLTRANSFERASE-RELATED"/>
    <property type="match status" value="1"/>
</dbReference>
<comment type="catalytic activity">
    <reaction evidence="9 10">
        <text>nicotinate beta-D-ribonucleotide + ATP + H(+) = deamido-NAD(+) + diphosphate</text>
        <dbReference type="Rhea" id="RHEA:22860"/>
        <dbReference type="ChEBI" id="CHEBI:15378"/>
        <dbReference type="ChEBI" id="CHEBI:30616"/>
        <dbReference type="ChEBI" id="CHEBI:33019"/>
        <dbReference type="ChEBI" id="CHEBI:57502"/>
        <dbReference type="ChEBI" id="CHEBI:58437"/>
        <dbReference type="EC" id="2.7.7.18"/>
    </reaction>
</comment>
<keyword evidence="4 10" id="KW-0808">Transferase</keyword>
<evidence type="ECO:0000256" key="1">
    <source>
        <dbReference type="ARBA" id="ARBA00002324"/>
    </source>
</evidence>
<dbReference type="NCBIfam" id="NF000841">
    <property type="entry name" value="PRK00071.1-4"/>
    <property type="match status" value="1"/>
</dbReference>
<dbReference type="Gene3D" id="3.40.50.620">
    <property type="entry name" value="HUPs"/>
    <property type="match status" value="1"/>
</dbReference>
<keyword evidence="8 10" id="KW-0520">NAD</keyword>
<keyword evidence="5 10" id="KW-0548">Nucleotidyltransferase</keyword>
<comment type="similarity">
    <text evidence="10">Belongs to the NadD family.</text>
</comment>
<dbReference type="OrthoDB" id="5295945at2"/>
<evidence type="ECO:0000256" key="10">
    <source>
        <dbReference type="HAMAP-Rule" id="MF_00244"/>
    </source>
</evidence>
<name>A0A4P6ZLI0_9LACO</name>
<dbReference type="EC" id="2.7.7.18" evidence="10"/>
<dbReference type="AlphaFoldDB" id="A0A4P6ZLI0"/>
<dbReference type="NCBIfam" id="NF000840">
    <property type="entry name" value="PRK00071.1-3"/>
    <property type="match status" value="1"/>
</dbReference>
<organism evidence="12 13">
    <name type="scientific">Acetilactobacillus jinshanensis</name>
    <dbReference type="NCBI Taxonomy" id="1720083"/>
    <lineage>
        <taxon>Bacteria</taxon>
        <taxon>Bacillati</taxon>
        <taxon>Bacillota</taxon>
        <taxon>Bacilli</taxon>
        <taxon>Lactobacillales</taxon>
        <taxon>Lactobacillaceae</taxon>
        <taxon>Acetilactobacillus</taxon>
    </lineage>
</organism>
<evidence type="ECO:0000256" key="5">
    <source>
        <dbReference type="ARBA" id="ARBA00022695"/>
    </source>
</evidence>
<keyword evidence="3 10" id="KW-0662">Pyridine nucleotide biosynthesis</keyword>
<comment type="pathway">
    <text evidence="2 10">Cofactor biosynthesis; NAD(+) biosynthesis; deamido-NAD(+) from nicotinate D-ribonucleotide: step 1/1.</text>
</comment>
<gene>
    <name evidence="10" type="primary">nadD</name>
    <name evidence="12" type="ORF">ELX58_05890</name>
</gene>
<sequence>MKRTARTSVTPKIKELSETVKDIPKHRIGIMGGTFNPIHNAHLLIADQVMTQLGLDRVAFMPDANPPHVDRKFAIDGRDRANMIKLAIRSNPRFYLETEELRRGGTSYSYDTMLKLTHEHPENEYFFIIGGDMVAYLPKWYRINDLLHLVHFVGVKRAGYPVKSNLYPVIWVDVPYVDISSTLIRRYIHQGQSIRYLVPDSVRKYIKEHQLYH</sequence>
<dbReference type="InterPro" id="IPR004821">
    <property type="entry name" value="Cyt_trans-like"/>
</dbReference>
<evidence type="ECO:0000313" key="12">
    <source>
        <dbReference type="EMBL" id="QBP18666.1"/>
    </source>
</evidence>
<dbReference type="PANTHER" id="PTHR39321:SF3">
    <property type="entry name" value="PHOSPHOPANTETHEINE ADENYLYLTRANSFERASE"/>
    <property type="match status" value="1"/>
</dbReference>
<dbReference type="NCBIfam" id="TIGR00482">
    <property type="entry name" value="nicotinate (nicotinamide) nucleotide adenylyltransferase"/>
    <property type="match status" value="1"/>
</dbReference>
<dbReference type="RefSeq" id="WP_133442224.1">
    <property type="nucleotide sequence ID" value="NZ_CP034726.1"/>
</dbReference>
<dbReference type="GO" id="GO:0004515">
    <property type="term" value="F:nicotinate-nucleotide adenylyltransferase activity"/>
    <property type="evidence" value="ECO:0007669"/>
    <property type="project" value="UniProtKB-UniRule"/>
</dbReference>
<dbReference type="HAMAP" id="MF_00244">
    <property type="entry name" value="NaMN_adenylyltr"/>
    <property type="match status" value="1"/>
</dbReference>